<sequence>MRRRHSALLALVTALCLGIAATFCGCGVPADSPAPGPNEVSAVVAEACPNEGYELVSFEETSERPQQVVYTLRSTERDLTFTATSEVYLVESGLFPSYYDTSLSCDYSNVVRGLYYDDVVSELTELAGNQAEGGLVFLPDQPSFYVSSYEQLEEALRLLGEVDPLYEPELAYNPAEWVRKNASSSVGIRWFDGTLSAEDGRPEGWEVLGSVSLYGALDAEEELDQLAHAYAQLIVNKDAPDDPTLPDEFREDLHRTTIERITVHGAEVPFALGETSFGDATNPYQRSYISHGRGIVARWSEAQGCYLVRVDMGGADPQVRDESGSWLVQQVAGLAGGTYEDGAGYFAWSVNGMDGRMEYLGFEDGRNAAQLELNGQTNRISCDASDASIGDAVEMPVDDFAALFGLTARVDEAAGVIELA</sequence>
<gene>
    <name evidence="2" type="ORF">IAA42_03815</name>
</gene>
<feature type="chain" id="PRO_5039323064" evidence="1">
    <location>
        <begin position="21"/>
        <end position="420"/>
    </location>
</feature>
<reference evidence="2" key="1">
    <citation type="journal article" date="2021" name="PeerJ">
        <title>Extensive microbial diversity within the chicken gut microbiome revealed by metagenomics and culture.</title>
        <authorList>
            <person name="Gilroy R."/>
            <person name="Ravi A."/>
            <person name="Getino M."/>
            <person name="Pursley I."/>
            <person name="Horton D.L."/>
            <person name="Alikhan N.F."/>
            <person name="Baker D."/>
            <person name="Gharbi K."/>
            <person name="Hall N."/>
            <person name="Watson M."/>
            <person name="Adriaenssens E.M."/>
            <person name="Foster-Nyarko E."/>
            <person name="Jarju S."/>
            <person name="Secka A."/>
            <person name="Antonio M."/>
            <person name="Oren A."/>
            <person name="Chaudhuri R.R."/>
            <person name="La Ragione R."/>
            <person name="Hildebrand F."/>
            <person name="Pallen M.J."/>
        </authorList>
    </citation>
    <scope>NUCLEOTIDE SEQUENCE</scope>
    <source>
        <strain evidence="2">ChiHjej10B9-743</strain>
    </source>
</reference>
<name>A0A9D2CH39_9ACTN</name>
<evidence type="ECO:0000313" key="3">
    <source>
        <dbReference type="Proteomes" id="UP000824133"/>
    </source>
</evidence>
<evidence type="ECO:0000256" key="1">
    <source>
        <dbReference type="SAM" id="SignalP"/>
    </source>
</evidence>
<organism evidence="2 3">
    <name type="scientific">Candidatus Olsenella excrementavium</name>
    <dbReference type="NCBI Taxonomy" id="2838709"/>
    <lineage>
        <taxon>Bacteria</taxon>
        <taxon>Bacillati</taxon>
        <taxon>Actinomycetota</taxon>
        <taxon>Coriobacteriia</taxon>
        <taxon>Coriobacteriales</taxon>
        <taxon>Atopobiaceae</taxon>
        <taxon>Olsenella</taxon>
    </lineage>
</organism>
<dbReference type="PROSITE" id="PS51257">
    <property type="entry name" value="PROKAR_LIPOPROTEIN"/>
    <property type="match status" value="1"/>
</dbReference>
<reference evidence="2" key="2">
    <citation type="submission" date="2021-04" db="EMBL/GenBank/DDBJ databases">
        <authorList>
            <person name="Gilroy R."/>
        </authorList>
    </citation>
    <scope>NUCLEOTIDE SEQUENCE</scope>
    <source>
        <strain evidence="2">ChiHjej10B9-743</strain>
    </source>
</reference>
<evidence type="ECO:0000313" key="2">
    <source>
        <dbReference type="EMBL" id="HIY79544.1"/>
    </source>
</evidence>
<comment type="caution">
    <text evidence="2">The sequence shown here is derived from an EMBL/GenBank/DDBJ whole genome shotgun (WGS) entry which is preliminary data.</text>
</comment>
<dbReference type="Proteomes" id="UP000824133">
    <property type="component" value="Unassembled WGS sequence"/>
</dbReference>
<protein>
    <submittedName>
        <fullName evidence="2">Uncharacterized protein</fullName>
    </submittedName>
</protein>
<feature type="signal peptide" evidence="1">
    <location>
        <begin position="1"/>
        <end position="20"/>
    </location>
</feature>
<accession>A0A9D2CH39</accession>
<keyword evidence="1" id="KW-0732">Signal</keyword>
<dbReference type="EMBL" id="DXCP01000030">
    <property type="protein sequence ID" value="HIY79544.1"/>
    <property type="molecule type" value="Genomic_DNA"/>
</dbReference>
<dbReference type="AlphaFoldDB" id="A0A9D2CH39"/>
<proteinExistence type="predicted"/>